<reference evidence="3 4" key="1">
    <citation type="submission" date="2015-09" db="EMBL/GenBank/DDBJ databases">
        <authorList>
            <consortium name="Pathogen Informatics"/>
        </authorList>
    </citation>
    <scope>NUCLEOTIDE SEQUENCE [LARGE SCALE GENOMIC DNA]</scope>
    <source>
        <strain evidence="1 3">2789STDY5608838</strain>
        <strain evidence="2 4">2789STDY5834861</strain>
    </source>
</reference>
<evidence type="ECO:0000313" key="1">
    <source>
        <dbReference type="EMBL" id="CUN41584.1"/>
    </source>
</evidence>
<dbReference type="AlphaFoldDB" id="A0A173Y021"/>
<gene>
    <name evidence="1" type="ORF">ERS852395_00261</name>
    <name evidence="2" type="ORF">ERS852476_00495</name>
</gene>
<evidence type="ECO:0000313" key="3">
    <source>
        <dbReference type="Proteomes" id="UP000095447"/>
    </source>
</evidence>
<evidence type="ECO:0000313" key="2">
    <source>
        <dbReference type="EMBL" id="CUN56910.1"/>
    </source>
</evidence>
<organism evidence="2 4">
    <name type="scientific">Blautia obeum</name>
    <dbReference type="NCBI Taxonomy" id="40520"/>
    <lineage>
        <taxon>Bacteria</taxon>
        <taxon>Bacillati</taxon>
        <taxon>Bacillota</taxon>
        <taxon>Clostridia</taxon>
        <taxon>Lachnospirales</taxon>
        <taxon>Lachnospiraceae</taxon>
        <taxon>Blautia</taxon>
    </lineage>
</organism>
<evidence type="ECO:0000313" key="4">
    <source>
        <dbReference type="Proteomes" id="UP000095645"/>
    </source>
</evidence>
<dbReference type="EMBL" id="CYZP01000003">
    <property type="protein sequence ID" value="CUN56910.1"/>
    <property type="molecule type" value="Genomic_DNA"/>
</dbReference>
<proteinExistence type="predicted"/>
<protein>
    <submittedName>
        <fullName evidence="2">Uncharacterized protein</fullName>
    </submittedName>
</protein>
<accession>A0A173Y021</accession>
<dbReference type="Proteomes" id="UP000095645">
    <property type="component" value="Unassembled WGS sequence"/>
</dbReference>
<sequence length="363" mass="41471">MKILVAVLALGLAFWGYAFVYRGKTEPPAKYPVTNQDAAVYSLRGQIQMLSQQEELNTFAFEGRKKEKEYGTYIIPGLRYTRTFLNAEGTKQAVCTSMTPQGLAVTDEYVLVSAYCHTEKHNSVIYVINKETHRFIKEVVLPGLPHVGGLAYDQEHDMLWYSSNTNGIAQAISIKMDVLRDYNYADNHMPVQVNQTCSLYGIVRDSFMTFYKGCLYVGCFNKYTESTIARYAVDSKGDLVNTFNEELGMMFEMAVPLDYSTISEQAQGMAFYNDKLLLSHSFGILPSRIVFYEQSDKRLYVNENSARSYRMPEMIEQIVVEGDELYVLFESGAYAYRGYAGNVVDRVLKLNLIKMEESYQEEY</sequence>
<dbReference type="EMBL" id="CYZA01000001">
    <property type="protein sequence ID" value="CUN41584.1"/>
    <property type="molecule type" value="Genomic_DNA"/>
</dbReference>
<name>A0A173Y021_9FIRM</name>
<dbReference type="SUPFAM" id="SSF63825">
    <property type="entry name" value="YWTD domain"/>
    <property type="match status" value="1"/>
</dbReference>
<dbReference type="Proteomes" id="UP000095447">
    <property type="component" value="Unassembled WGS sequence"/>
</dbReference>